<evidence type="ECO:0000256" key="6">
    <source>
        <dbReference type="ARBA" id="ARBA00022989"/>
    </source>
</evidence>
<feature type="compositionally biased region" description="Polar residues" evidence="10">
    <location>
        <begin position="1678"/>
        <end position="1697"/>
    </location>
</feature>
<feature type="transmembrane region" description="Helical" evidence="11">
    <location>
        <begin position="1528"/>
        <end position="1547"/>
    </location>
</feature>
<keyword evidence="6 11" id="KW-1133">Transmembrane helix</keyword>
<feature type="domain" description="Tyrosine-protein kinase ephrin type A/B receptor-like" evidence="12">
    <location>
        <begin position="1112"/>
        <end position="1147"/>
    </location>
</feature>
<evidence type="ECO:0000256" key="7">
    <source>
        <dbReference type="ARBA" id="ARBA00023136"/>
    </source>
</evidence>
<dbReference type="GO" id="GO:0016020">
    <property type="term" value="C:membrane"/>
    <property type="evidence" value="ECO:0007669"/>
    <property type="project" value="UniProtKB-SubCell"/>
</dbReference>
<dbReference type="SUPFAM" id="SSF52047">
    <property type="entry name" value="RNI-like"/>
    <property type="match status" value="2"/>
</dbReference>
<evidence type="ECO:0000256" key="5">
    <source>
        <dbReference type="ARBA" id="ARBA00022737"/>
    </source>
</evidence>
<evidence type="ECO:0000256" key="2">
    <source>
        <dbReference type="ARBA" id="ARBA00022614"/>
    </source>
</evidence>
<protein>
    <recommendedName>
        <fullName evidence="12">Tyrosine-protein kinase ephrin type A/B receptor-like domain-containing protein</fullName>
    </recommendedName>
</protein>
<keyword evidence="5" id="KW-0677">Repeat</keyword>
<evidence type="ECO:0000256" key="8">
    <source>
        <dbReference type="ARBA" id="ARBA00023170"/>
    </source>
</evidence>
<evidence type="ECO:0000256" key="4">
    <source>
        <dbReference type="ARBA" id="ARBA00022729"/>
    </source>
</evidence>
<proteinExistence type="predicted"/>
<dbReference type="Gene3D" id="2.10.50.10">
    <property type="entry name" value="Tumor Necrosis Factor Receptor, subunit A, domain 2"/>
    <property type="match status" value="1"/>
</dbReference>
<evidence type="ECO:0000256" key="11">
    <source>
        <dbReference type="SAM" id="Phobius"/>
    </source>
</evidence>
<keyword evidence="9" id="KW-0325">Glycoprotein</keyword>
<keyword evidence="14" id="KW-1185">Reference proteome</keyword>
<dbReference type="SUPFAM" id="SSF52058">
    <property type="entry name" value="L domain-like"/>
    <property type="match status" value="1"/>
</dbReference>
<dbReference type="Proteomes" id="UP000323011">
    <property type="component" value="Unassembled WGS sequence"/>
</dbReference>
<dbReference type="PANTHER" id="PTHR27000:SF807">
    <property type="entry name" value="PROTEIN KINASE DOMAIN-CONTAINING PROTEIN"/>
    <property type="match status" value="1"/>
</dbReference>
<keyword evidence="8" id="KW-0675">Receptor</keyword>
<keyword evidence="7 11" id="KW-0472">Membrane</keyword>
<evidence type="ECO:0000256" key="9">
    <source>
        <dbReference type="ARBA" id="ARBA00023180"/>
    </source>
</evidence>
<dbReference type="Gene3D" id="3.80.10.10">
    <property type="entry name" value="Ribonuclease Inhibitor"/>
    <property type="match status" value="2"/>
</dbReference>
<reference evidence="13 14" key="1">
    <citation type="submission" date="2019-07" db="EMBL/GenBank/DDBJ databases">
        <title>Genomes of Cafeteria roenbergensis.</title>
        <authorList>
            <person name="Fischer M.G."/>
            <person name="Hackl T."/>
            <person name="Roman M."/>
        </authorList>
    </citation>
    <scope>NUCLEOTIDE SEQUENCE [LARGE SCALE GENOMIC DNA]</scope>
    <source>
        <strain evidence="13 14">BVI</strain>
    </source>
</reference>
<evidence type="ECO:0000256" key="3">
    <source>
        <dbReference type="ARBA" id="ARBA00022692"/>
    </source>
</evidence>
<accession>A0A5A8CI52</accession>
<dbReference type="OMA" id="ASESCKC"/>
<dbReference type="InterPro" id="IPR032675">
    <property type="entry name" value="LRR_dom_sf"/>
</dbReference>
<dbReference type="Pfam" id="PF07699">
    <property type="entry name" value="Ephrin_rec_like"/>
    <property type="match status" value="1"/>
</dbReference>
<gene>
    <name evidence="13" type="ORF">FNF29_03885</name>
</gene>
<evidence type="ECO:0000259" key="12">
    <source>
        <dbReference type="Pfam" id="PF07699"/>
    </source>
</evidence>
<dbReference type="PANTHER" id="PTHR27000">
    <property type="entry name" value="LEUCINE-RICH REPEAT RECEPTOR-LIKE PROTEIN KINASE FAMILY PROTEIN-RELATED"/>
    <property type="match status" value="1"/>
</dbReference>
<keyword evidence="3 11" id="KW-0812">Transmembrane</keyword>
<name>A0A5A8CI52_CAFRO</name>
<comment type="caution">
    <text evidence="13">The sequence shown here is derived from an EMBL/GenBank/DDBJ whole genome shotgun (WGS) entry which is preliminary data.</text>
</comment>
<dbReference type="SUPFAM" id="SSF57184">
    <property type="entry name" value="Growth factor receptor domain"/>
    <property type="match status" value="1"/>
</dbReference>
<feature type="transmembrane region" description="Helical" evidence="11">
    <location>
        <begin position="1389"/>
        <end position="1409"/>
    </location>
</feature>
<organism evidence="13 14">
    <name type="scientific">Cafeteria roenbergensis</name>
    <name type="common">Marine flagellate</name>
    <dbReference type="NCBI Taxonomy" id="33653"/>
    <lineage>
        <taxon>Eukaryota</taxon>
        <taxon>Sar</taxon>
        <taxon>Stramenopiles</taxon>
        <taxon>Bigyra</taxon>
        <taxon>Opalozoa</taxon>
        <taxon>Bicosoecida</taxon>
        <taxon>Cafeteriaceae</taxon>
        <taxon>Cafeteria</taxon>
    </lineage>
</organism>
<dbReference type="SMART" id="SM01411">
    <property type="entry name" value="Ephrin_rec_like"/>
    <property type="match status" value="2"/>
</dbReference>
<sequence>MGVNNSISSILEHLSGSTELDSVKVLVLSDNPLVTGPLYFAWPVPLGLQVLAFSRTGAKPEMPQIATAVSKMPDIRVIAAEDTGVTGQVFPPGMGFSLEELYFSGNDALKGSVLTFAGWYPKLRVLALDRTNLGTGGFEGQISMSGSKLTEVRLDGVGLFGEIPESWCDRHPNLRVLSLKKNAVSRLPRCSSAQWPFLEVIELDDNPIEGNLSDWSLLRDTAQLKHVGLSNTNLKGSLWPLRRLAERVPTLRVLRAGGTRWDDNGDGGAATTLPKWPFSVSSLHVLDLGGTGWTGSLAADHLAGLPELVVLALSQNNLEGNLPVPPASIQWYDLSRNAIQGDCGGRGDPSSAWANSSGLANLPRLQHLDISFNALCAPFPISTLAAAKTTLRTLAMRASSQAVTQTSLGDLNGARCLEELDVGALPAASWAVPDLPSFPRLLSFRADNSGLFGRIGTTSSGGLPSWLTNVEVSSSPRLQVEVQDVIRSGAVRIETRGTVGTGVWTSDDLASSVVTSLTVDGSTFEILPSMVTAVESACPKNDAYMSVNRVPACSRVDLNKNVVNPLLWRIMELQTLELRGASVVVAGGSTAHAGDVFLRMVCMMSKLTRLVLRGTALNVDVLPACLGALDFINFLDLSGTGIRRLPGQWAAPMTLADAREGTLARPARLLAVSPAFPALRVLDLSNNDLSDRKARDVLGVLSTLGALSELVVSNASLTGHFDDVHRRLVIIDQCEGGGSGDVLAGQIILVGMGAIDDKPKLYGAPTASGGEEACLGVRVSWGWDLETAEQLAFGVLLGEGGDHGWSKLQGSATEAFASLHTLDVSGNPHLGGELWQTLPPSLRWLNISKTGVQGAVPDSYGQLAVLDVRETPMRGVVQVSSGTGDVLATSSEASCCVLPSFIQASSEYESATSGSDFQCRSLSPTAPAQATVWADYSYDGFARCRCVAGFYGRRNRCTACPSGSTSPAGATAVTQCMCKPGMELVDEATGQPAAALASGSLAPGYEALAWNSSRLVCRQCGQDWFGTDSGAVEAAALRAAEASAAADRAVVLSLSKLLEASQHGALGSSAMALALRTEAQCQACPPFSTSEPGSPASESCKCLAGYEPNTTQAGHCQPCPINTYKAAAGNSLCKACPVGTFAAPASASCSRCAAAGIQCHADGISLLPGFFAKADASPQHGCSNCSATKLWGVSVHPAADLRRCPRPASCEAPGGKFLACALGYAGTGCVECASGFQLGVYDQCTPCPSQSEQGIQAFFILAFMVLVSGGVVVLADQAPPGRNMKSTDSAVGLLRIAMDHASLTALVMQSSPAVVQSLSDNAWIALIDVVGGFQRMAQPIRCALPLEDPVLEHAIRGLLAVAGLAVTVLVVSGLSACRGHSARRSLTRGGAAALALFVAAYAGMLRWAVSLVACTGSPEGVWVVRGAPSLPCGAGDAASTGLWWMGTLVIVLVGVVSPIAIAMWLFVNSQHLTSDTAMQSVGFLFRGLRLSDPSRTPEPAALVTWGDVVQMQIGELPAVTRIWEAARVVYMPGVVLPRMALVALALSDADQGAALGVSALILAVFLATLLLLMPYQARELAAWEALSLFCLIAQCLAGMYAAADGSEPSSGFFASSRVASLVLVVAAVVRAIVALVAANWSYVGSCCSHRRFTGDKGRPSDSFDGVVARKPSPPLQQPVGSSSCRSGDAESNGSRTASPDEAVLASVGFRSRGNDPSPPVAQMRNPLAVIQID</sequence>
<evidence type="ECO:0000256" key="1">
    <source>
        <dbReference type="ARBA" id="ARBA00004167"/>
    </source>
</evidence>
<evidence type="ECO:0000313" key="14">
    <source>
        <dbReference type="Proteomes" id="UP000323011"/>
    </source>
</evidence>
<keyword evidence="2" id="KW-0433">Leucine-rich repeat</keyword>
<evidence type="ECO:0000313" key="13">
    <source>
        <dbReference type="EMBL" id="KAA0152319.1"/>
    </source>
</evidence>
<comment type="subcellular location">
    <subcellularLocation>
        <location evidence="1">Membrane</location>
        <topology evidence="1">Single-pass membrane protein</topology>
    </subcellularLocation>
</comment>
<dbReference type="EMBL" id="VLTN01000021">
    <property type="protein sequence ID" value="KAA0152319.1"/>
    <property type="molecule type" value="Genomic_DNA"/>
</dbReference>
<feature type="transmembrane region" description="Helical" evidence="11">
    <location>
        <begin position="1621"/>
        <end position="1642"/>
    </location>
</feature>
<dbReference type="InterPro" id="IPR011641">
    <property type="entry name" value="Tyr-kin_ephrin_A/B_rcpt-like"/>
</dbReference>
<feature type="transmembrane region" description="Helical" evidence="11">
    <location>
        <begin position="1580"/>
        <end position="1601"/>
    </location>
</feature>
<evidence type="ECO:0000256" key="10">
    <source>
        <dbReference type="SAM" id="MobiDB-lite"/>
    </source>
</evidence>
<feature type="transmembrane region" description="Helical" evidence="11">
    <location>
        <begin position="1443"/>
        <end position="1467"/>
    </location>
</feature>
<dbReference type="InterPro" id="IPR009030">
    <property type="entry name" value="Growth_fac_rcpt_cys_sf"/>
</dbReference>
<feature type="transmembrane region" description="Helical" evidence="11">
    <location>
        <begin position="1553"/>
        <end position="1573"/>
    </location>
</feature>
<keyword evidence="4" id="KW-0732">Signal</keyword>
<feature type="transmembrane region" description="Helical" evidence="11">
    <location>
        <begin position="1354"/>
        <end position="1377"/>
    </location>
</feature>
<feature type="region of interest" description="Disordered" evidence="10">
    <location>
        <begin position="1656"/>
        <end position="1725"/>
    </location>
</feature>